<dbReference type="InterPro" id="IPR000421">
    <property type="entry name" value="FA58C"/>
</dbReference>
<dbReference type="InterPro" id="IPR015883">
    <property type="entry name" value="Glyco_hydro_20_cat"/>
</dbReference>
<dbReference type="EMBL" id="PKKO01000001">
    <property type="protein sequence ID" value="PKY73483.1"/>
    <property type="molecule type" value="Genomic_DNA"/>
</dbReference>
<dbReference type="STRING" id="33007.HMPREF3198_02073"/>
<dbReference type="PANTHER" id="PTHR43678:SF1">
    <property type="entry name" value="BETA-N-ACETYLHEXOSAMINIDASE"/>
    <property type="match status" value="1"/>
</dbReference>
<dbReference type="Gene3D" id="3.30.379.10">
    <property type="entry name" value="Chitobiase/beta-hexosaminidase domain 2-like"/>
    <property type="match status" value="1"/>
</dbReference>
<feature type="chain" id="PRO_5014175087" evidence="7">
    <location>
        <begin position="36"/>
        <end position="1087"/>
    </location>
</feature>
<dbReference type="InterPro" id="IPR029018">
    <property type="entry name" value="Hex-like_dom2"/>
</dbReference>
<evidence type="ECO:0000259" key="9">
    <source>
        <dbReference type="Pfam" id="PF00754"/>
    </source>
</evidence>
<keyword evidence="12" id="KW-1185">Reference proteome</keyword>
<keyword evidence="2" id="KW-0378">Hydrolase</keyword>
<dbReference type="CDD" id="cd23386">
    <property type="entry name" value="beta-trefoil_Ricin_LNBase"/>
    <property type="match status" value="1"/>
</dbReference>
<dbReference type="InterPro" id="IPR035992">
    <property type="entry name" value="Ricin_B-like_lectins"/>
</dbReference>
<dbReference type="GO" id="GO:0004563">
    <property type="term" value="F:beta-N-acetylhexosaminidase activity"/>
    <property type="evidence" value="ECO:0007669"/>
    <property type="project" value="InterPro"/>
</dbReference>
<dbReference type="SUPFAM" id="SSF51445">
    <property type="entry name" value="(Trans)glycosidases"/>
    <property type="match status" value="1"/>
</dbReference>
<comment type="similarity">
    <text evidence="1">Belongs to the glycosyl hydrolase 20 family.</text>
</comment>
<keyword evidence="3" id="KW-0326">Glycosidase</keyword>
<feature type="active site" description="Proton donor" evidence="4">
    <location>
        <position position="315"/>
    </location>
</feature>
<evidence type="ECO:0000256" key="4">
    <source>
        <dbReference type="PIRSR" id="PIRSR625705-1"/>
    </source>
</evidence>
<dbReference type="InterPro" id="IPR052764">
    <property type="entry name" value="GH20_Enzymes"/>
</dbReference>
<reference evidence="11 12" key="1">
    <citation type="submission" date="2017-12" db="EMBL/GenBank/DDBJ databases">
        <title>Phylogenetic diversity of female urinary microbiome.</title>
        <authorList>
            <person name="Thomas-White K."/>
            <person name="Wolfe A.J."/>
        </authorList>
    </citation>
    <scope>NUCLEOTIDE SEQUENCE [LARGE SCALE GENOMIC DNA]</scope>
    <source>
        <strain evidence="11 12">UMB0402</strain>
    </source>
</reference>
<dbReference type="GO" id="GO:0005975">
    <property type="term" value="P:carbohydrate metabolic process"/>
    <property type="evidence" value="ECO:0007669"/>
    <property type="project" value="InterPro"/>
</dbReference>
<dbReference type="Gene3D" id="2.60.120.260">
    <property type="entry name" value="Galactose-binding domain-like"/>
    <property type="match status" value="1"/>
</dbReference>
<dbReference type="SUPFAM" id="SSF49785">
    <property type="entry name" value="Galactose-binding domain-like"/>
    <property type="match status" value="1"/>
</dbReference>
<evidence type="ECO:0000256" key="2">
    <source>
        <dbReference type="ARBA" id="ARBA00022801"/>
    </source>
</evidence>
<dbReference type="CDD" id="cd06564">
    <property type="entry name" value="GH20_DspB_LnbB-like"/>
    <property type="match status" value="1"/>
</dbReference>
<dbReference type="Gene3D" id="3.20.20.80">
    <property type="entry name" value="Glycosidases"/>
    <property type="match status" value="1"/>
</dbReference>
<proteinExistence type="inferred from homology"/>
<sequence>MHRKGVRKRLRLMLALTAALATITAGIMISPTATAAPPTDAPTDSASAPNLPSTVPSLDGWKDAAGSWTLDKNAKVAAPSSLSRESKMLAKELSLVLKTNIPATTDGNIKLQLDSGRKFSDLGTEGFEVKVTPHGVQLIGGTEQGVFYGTRTLSQMLRQGQRTLPAGSAVSVPKYKERGATLCACQINISNEWIEQFLDDMADLHLNQVLLEMKLKSDKHPDTNTWSYYSREDVKKFVAKANSLGIDVIPEINSPGHMNIWLENSPQYQLTSRDGKKAPDRLNIADPKAVQFYKDLIDEYDGVFTTDYWHMGADEYMLGDNFANYPQLTEFAKATYGPDATVNDAFTGFINDINDYVKAKGKKLRIWNDGIVETSEVTLDKDVIIDYWYKSNARSSAQLAKEGYPLMNASTDLYWSRSVPSFRVNSQRLYNNRSWNAGTFNGSQIDPDYKKLLGLRVSIWPDGSTKQTENEVAAAISDSLYFTAQMAWSASRPWPKWQGEDGMKATIDSVGKPLLRTALPTTKRGDDTYQIPELEPISTGPWQLTRTPDSYFQLKDQASGKCLTLRDGTTGNDATDKHLDVVTRVGSAPILAPCETMAPSWDDMGKAEARNTQKWRLADEGTKVTIRSALTNQYLATATGQERHPDLQGVSADVEKALTFSGKGTPVPAGKIAQFPGDLVKDNALFTFRPVAALKVEADKSEAKAGENVNVTVRLTAPRASALPSGTITPQLPDGWKVAPSTVSLKAVPAGKTAVAKFVAQPQQATEKVTGLRFTYKPNEACHGLGDMSAGVEVAVAGLQTVTPKIEGISTDSQEEGGEGPVNGYLKAAFDQDPDTFWHTRWSTGEDPAPHWVVFNAGTDDAAIATVNYLPRQNKPNGRINAYKVYVSATPKQGGDDWGEPVAAGELPNSSQLHRIRLPEGTVGPWVKLEAVQMHPSDNGQIPAFSSAAEINVSVPVAAGEGEELAAPEQPTNPEAAEPTCPADGDSESDEPGAGAESGDDDEPGAGAEDGSGAGAGSETDPTDEPGKSDASPKATAGRDTPSNGKSVGAGQQVGNTGTWAGIALGVAGLIATAGALLVASRVNRRG</sequence>
<accession>A0A2I1IQT7</accession>
<dbReference type="Proteomes" id="UP000235122">
    <property type="component" value="Unassembled WGS sequence"/>
</dbReference>
<organism evidence="11 12">
    <name type="scientific">Winkia neuii</name>
    <dbReference type="NCBI Taxonomy" id="33007"/>
    <lineage>
        <taxon>Bacteria</taxon>
        <taxon>Bacillati</taxon>
        <taxon>Actinomycetota</taxon>
        <taxon>Actinomycetes</taxon>
        <taxon>Actinomycetales</taxon>
        <taxon>Actinomycetaceae</taxon>
        <taxon>Winkia</taxon>
    </lineage>
</organism>
<dbReference type="AlphaFoldDB" id="A0A2I1IQT7"/>
<comment type="caution">
    <text evidence="11">The sequence shown here is derived from an EMBL/GenBank/DDBJ whole genome shotgun (WGS) entry which is preliminary data.</text>
</comment>
<feature type="domain" description="Glycoside hydrolase family 20 catalytic" evidence="8">
    <location>
        <begin position="219"/>
        <end position="489"/>
    </location>
</feature>
<dbReference type="SUPFAM" id="SSF50370">
    <property type="entry name" value="Ricin B-like lectins"/>
    <property type="match status" value="1"/>
</dbReference>
<keyword evidence="6" id="KW-0472">Membrane</keyword>
<dbReference type="SUPFAM" id="SSF55545">
    <property type="entry name" value="beta-N-acetylhexosaminidase-like domain"/>
    <property type="match status" value="1"/>
</dbReference>
<dbReference type="Pfam" id="PF02838">
    <property type="entry name" value="Glyco_hydro_20b"/>
    <property type="match status" value="1"/>
</dbReference>
<feature type="domain" description="Beta-hexosaminidase bacterial type N-terminal" evidence="10">
    <location>
        <begin position="52"/>
        <end position="168"/>
    </location>
</feature>
<evidence type="ECO:0000256" key="3">
    <source>
        <dbReference type="ARBA" id="ARBA00023295"/>
    </source>
</evidence>
<dbReference type="PRINTS" id="PR00738">
    <property type="entry name" value="GLHYDRLASE20"/>
</dbReference>
<evidence type="ECO:0000259" key="8">
    <source>
        <dbReference type="Pfam" id="PF00728"/>
    </source>
</evidence>
<dbReference type="Pfam" id="PF00754">
    <property type="entry name" value="F5_F8_type_C"/>
    <property type="match status" value="1"/>
</dbReference>
<keyword evidence="7" id="KW-0732">Signal</keyword>
<dbReference type="PANTHER" id="PTHR43678">
    <property type="entry name" value="PUTATIVE (AFU_ORTHOLOGUE AFUA_2G00640)-RELATED"/>
    <property type="match status" value="1"/>
</dbReference>
<evidence type="ECO:0000313" key="11">
    <source>
        <dbReference type="EMBL" id="PKY73483.1"/>
    </source>
</evidence>
<evidence type="ECO:0000313" key="12">
    <source>
        <dbReference type="Proteomes" id="UP000235122"/>
    </source>
</evidence>
<keyword evidence="6" id="KW-1133">Transmembrane helix</keyword>
<dbReference type="Pfam" id="PF00728">
    <property type="entry name" value="Glyco_hydro_20"/>
    <property type="match status" value="1"/>
</dbReference>
<dbReference type="RefSeq" id="WP_024332163.1">
    <property type="nucleotide sequence ID" value="NZ_PKKO01000001.1"/>
</dbReference>
<gene>
    <name evidence="11" type="ORF">CYJ19_02550</name>
</gene>
<dbReference type="InterPro" id="IPR008979">
    <property type="entry name" value="Galactose-bd-like_sf"/>
</dbReference>
<evidence type="ECO:0000256" key="1">
    <source>
        <dbReference type="ARBA" id="ARBA00006285"/>
    </source>
</evidence>
<dbReference type="PROSITE" id="PS50231">
    <property type="entry name" value="RICIN_B_LECTIN"/>
    <property type="match status" value="1"/>
</dbReference>
<feature type="region of interest" description="Disordered" evidence="5">
    <location>
        <begin position="962"/>
        <end position="1057"/>
    </location>
</feature>
<evidence type="ECO:0000259" key="10">
    <source>
        <dbReference type="Pfam" id="PF02838"/>
    </source>
</evidence>
<name>A0A2I1IQT7_9ACTO</name>
<evidence type="ECO:0000256" key="5">
    <source>
        <dbReference type="SAM" id="MobiDB-lite"/>
    </source>
</evidence>
<dbReference type="InterPro" id="IPR015882">
    <property type="entry name" value="HEX_bac_N"/>
</dbReference>
<feature type="signal peptide" evidence="7">
    <location>
        <begin position="1"/>
        <end position="35"/>
    </location>
</feature>
<feature type="transmembrane region" description="Helical" evidence="6">
    <location>
        <begin position="1060"/>
        <end position="1080"/>
    </location>
</feature>
<dbReference type="InterPro" id="IPR017853">
    <property type="entry name" value="GH"/>
</dbReference>
<dbReference type="Gene3D" id="2.80.10.50">
    <property type="match status" value="1"/>
</dbReference>
<keyword evidence="6" id="KW-0812">Transmembrane</keyword>
<evidence type="ECO:0000256" key="6">
    <source>
        <dbReference type="SAM" id="Phobius"/>
    </source>
</evidence>
<evidence type="ECO:0000256" key="7">
    <source>
        <dbReference type="SAM" id="SignalP"/>
    </source>
</evidence>
<feature type="domain" description="F5/8 type C" evidence="9">
    <location>
        <begin position="825"/>
        <end position="937"/>
    </location>
</feature>
<dbReference type="InterPro" id="IPR025705">
    <property type="entry name" value="Beta_hexosaminidase_sua/sub"/>
</dbReference>
<protein>
    <submittedName>
        <fullName evidence="11">Lacto-N-biosidase</fullName>
    </submittedName>
</protein>